<evidence type="ECO:0000259" key="3">
    <source>
        <dbReference type="Pfam" id="PF01557"/>
    </source>
</evidence>
<dbReference type="OrthoDB" id="9779415at2"/>
<feature type="domain" description="Fumarylacetoacetase-like C-terminal" evidence="3">
    <location>
        <begin position="126"/>
        <end position="302"/>
    </location>
</feature>
<dbReference type="InterPro" id="IPR011234">
    <property type="entry name" value="Fumarylacetoacetase-like_C"/>
</dbReference>
<reference evidence="4 5" key="1">
    <citation type="submission" date="2018-11" db="EMBL/GenBank/DDBJ databases">
        <title>Cryobacterium sp. nov., isolated from rhizosphere soil of lettuce.</title>
        <authorList>
            <person name="Wang Y."/>
        </authorList>
    </citation>
    <scope>NUCLEOTIDE SEQUENCE [LARGE SCALE GENOMIC DNA]</scope>
    <source>
        <strain evidence="4 5">NEAU-85</strain>
    </source>
</reference>
<name>A0A3M8LNZ8_9MICO</name>
<dbReference type="Pfam" id="PF01557">
    <property type="entry name" value="FAA_hydrolase"/>
    <property type="match status" value="1"/>
</dbReference>
<dbReference type="SUPFAM" id="SSF56529">
    <property type="entry name" value="FAH"/>
    <property type="match status" value="1"/>
</dbReference>
<dbReference type="EMBL" id="RDSR01000001">
    <property type="protein sequence ID" value="RNE67220.1"/>
    <property type="molecule type" value="Genomic_DNA"/>
</dbReference>
<organism evidence="4 5">
    <name type="scientific">Cryobacterium tepidiphilum</name>
    <dbReference type="NCBI Taxonomy" id="2486026"/>
    <lineage>
        <taxon>Bacteria</taxon>
        <taxon>Bacillati</taxon>
        <taxon>Actinomycetota</taxon>
        <taxon>Actinomycetes</taxon>
        <taxon>Micrococcales</taxon>
        <taxon>Microbacteriaceae</taxon>
        <taxon>Cryobacterium</taxon>
    </lineage>
</organism>
<dbReference type="InterPro" id="IPR051121">
    <property type="entry name" value="FAH"/>
</dbReference>
<keyword evidence="5" id="KW-1185">Reference proteome</keyword>
<keyword evidence="2" id="KW-0479">Metal-binding</keyword>
<protein>
    <submittedName>
        <fullName evidence="4">Fumarylacetoacetate hydrolase</fullName>
    </submittedName>
</protein>
<dbReference type="PANTHER" id="PTHR42796:SF7">
    <property type="entry name" value="2-DEHYDRO-3-DEOXY-D-ARABINONATE DEHYDRATASE"/>
    <property type="match status" value="1"/>
</dbReference>
<evidence type="ECO:0000313" key="5">
    <source>
        <dbReference type="Proteomes" id="UP000279859"/>
    </source>
</evidence>
<keyword evidence="4" id="KW-0378">Hydrolase</keyword>
<dbReference type="InterPro" id="IPR036663">
    <property type="entry name" value="Fumarylacetoacetase_C_sf"/>
</dbReference>
<comment type="caution">
    <text evidence="4">The sequence shown here is derived from an EMBL/GenBank/DDBJ whole genome shotgun (WGS) entry which is preliminary data.</text>
</comment>
<sequence>MRPQLDCPSRARRRPLVAHHFRDQETPVHIIRYRRPDGSTGVGTRDDAGSVSELPVASVADLLRLSLAELRALVEAGGPAAEVAEVLPPVDGRTEVWASGVTYERSREARVEESTQKSVYELVYDAERPELFFKSPAWRVVTTGENVAIRADSTLNVPEPELGLAINSSGEIVGYLVCNDMSSRSIEGENPLYLPQAKFYAGACAVSDGIRPAWEVDSADLRITLTVERSGERVFEGETSTARLHRPLTDLAAYLTLEENFPDGALLSTGTGVVPEVSFTLAVGDVIVIDVESVGRLSNTVVTGKQHFAYLGERSEVVPA</sequence>
<dbReference type="AlphaFoldDB" id="A0A3M8LNZ8"/>
<comment type="similarity">
    <text evidence="1">Belongs to the FAH family.</text>
</comment>
<proteinExistence type="inferred from homology"/>
<dbReference type="GO" id="GO:0046872">
    <property type="term" value="F:metal ion binding"/>
    <property type="evidence" value="ECO:0007669"/>
    <property type="project" value="UniProtKB-KW"/>
</dbReference>
<dbReference type="Gene3D" id="3.90.850.10">
    <property type="entry name" value="Fumarylacetoacetase-like, C-terminal domain"/>
    <property type="match status" value="1"/>
</dbReference>
<accession>A0A3M8LNZ8</accession>
<dbReference type="GO" id="GO:0044281">
    <property type="term" value="P:small molecule metabolic process"/>
    <property type="evidence" value="ECO:0007669"/>
    <property type="project" value="UniProtKB-ARBA"/>
</dbReference>
<evidence type="ECO:0000256" key="1">
    <source>
        <dbReference type="ARBA" id="ARBA00010211"/>
    </source>
</evidence>
<dbReference type="PANTHER" id="PTHR42796">
    <property type="entry name" value="FUMARYLACETOACETATE HYDROLASE DOMAIN-CONTAINING PROTEIN 2A-RELATED"/>
    <property type="match status" value="1"/>
</dbReference>
<evidence type="ECO:0000313" key="4">
    <source>
        <dbReference type="EMBL" id="RNE67220.1"/>
    </source>
</evidence>
<evidence type="ECO:0000256" key="2">
    <source>
        <dbReference type="ARBA" id="ARBA00022723"/>
    </source>
</evidence>
<dbReference type="GO" id="GO:0016787">
    <property type="term" value="F:hydrolase activity"/>
    <property type="evidence" value="ECO:0007669"/>
    <property type="project" value="UniProtKB-KW"/>
</dbReference>
<gene>
    <name evidence="4" type="ORF">EEJ31_00070</name>
</gene>
<dbReference type="Proteomes" id="UP000279859">
    <property type="component" value="Unassembled WGS sequence"/>
</dbReference>